<dbReference type="STRING" id="1209931.A0A135UYR2"/>
<keyword evidence="4" id="KW-0186">Copper</keyword>
<accession>A0A135UYR2</accession>
<evidence type="ECO:0000256" key="2">
    <source>
        <dbReference type="ARBA" id="ARBA00022723"/>
    </source>
</evidence>
<dbReference type="Pfam" id="PF07732">
    <property type="entry name" value="Cu-oxidase_3"/>
    <property type="match status" value="1"/>
</dbReference>
<evidence type="ECO:0000259" key="5">
    <source>
        <dbReference type="Pfam" id="PF07732"/>
    </source>
</evidence>
<dbReference type="GO" id="GO:0016491">
    <property type="term" value="F:oxidoreductase activity"/>
    <property type="evidence" value="ECO:0007669"/>
    <property type="project" value="UniProtKB-KW"/>
</dbReference>
<dbReference type="PANTHER" id="PTHR11709">
    <property type="entry name" value="MULTI-COPPER OXIDASE"/>
    <property type="match status" value="1"/>
</dbReference>
<dbReference type="AlphaFoldDB" id="A0A135UYR2"/>
<evidence type="ECO:0000313" key="7">
    <source>
        <dbReference type="Proteomes" id="UP000070121"/>
    </source>
</evidence>
<comment type="similarity">
    <text evidence="1">Belongs to the multicopper oxidase family.</text>
</comment>
<dbReference type="SUPFAM" id="SSF49503">
    <property type="entry name" value="Cupredoxins"/>
    <property type="match status" value="1"/>
</dbReference>
<dbReference type="PANTHER" id="PTHR11709:SF394">
    <property type="entry name" value="FI03373P-RELATED"/>
    <property type="match status" value="1"/>
</dbReference>
<keyword evidence="7" id="KW-1185">Reference proteome</keyword>
<evidence type="ECO:0000313" key="6">
    <source>
        <dbReference type="EMBL" id="KXH65544.1"/>
    </source>
</evidence>
<dbReference type="GO" id="GO:0005507">
    <property type="term" value="F:copper ion binding"/>
    <property type="evidence" value="ECO:0007669"/>
    <property type="project" value="InterPro"/>
</dbReference>
<keyword evidence="3" id="KW-0560">Oxidoreductase</keyword>
<evidence type="ECO:0000256" key="1">
    <source>
        <dbReference type="ARBA" id="ARBA00010609"/>
    </source>
</evidence>
<dbReference type="Proteomes" id="UP000070121">
    <property type="component" value="Unassembled WGS sequence"/>
</dbReference>
<sequence>MSTSNVPFVFDGKIIPSRLSCQAHAASKDKIAHFVRAAVTVFLAGEKQRKSLERLPSIPLYGAQLDLFYGVLPGSDFCRPDLKVPNHDQRNALRNGVVPLYHNTFGKATTLQTRGQKDNGKTWRSRRGDYTTRRFSREVEEPLHSEHLDIWPVHAGLLDSWGRHQPPSEQDRLTREYTLQSGVRWMNPDGGRWRVMFVCNGQTPCPTLYAEEGDLVALTVKSDVYAQSSIHWSGIGHKATGSWNDGTAGISQYSILPRGNFTSVITSVTDTSGSWGPNWYAEHTTAASADGLYSMIYVALSPSRLRPYRLITEDDIELRKIMEAEKQVRPFAIKNHQHRDTGLKMLRMRAEGSEFYCYDSILLGMSAPIMEGILSSDPAEFPASAVNRPHVEFEPKNDGVFG</sequence>
<evidence type="ECO:0000256" key="4">
    <source>
        <dbReference type="ARBA" id="ARBA00023008"/>
    </source>
</evidence>
<proteinExistence type="inferred from homology"/>
<evidence type="ECO:0000256" key="3">
    <source>
        <dbReference type="ARBA" id="ARBA00023002"/>
    </source>
</evidence>
<feature type="domain" description="Plastocyanin-like" evidence="5">
    <location>
        <begin position="186"/>
        <end position="299"/>
    </location>
</feature>
<dbReference type="Gene3D" id="2.60.40.420">
    <property type="entry name" value="Cupredoxins - blue copper proteins"/>
    <property type="match status" value="1"/>
</dbReference>
<dbReference type="EMBL" id="JFFI01000868">
    <property type="protein sequence ID" value="KXH65544.1"/>
    <property type="molecule type" value="Genomic_DNA"/>
</dbReference>
<keyword evidence="2" id="KW-0479">Metal-binding</keyword>
<dbReference type="InterPro" id="IPR045087">
    <property type="entry name" value="Cu-oxidase_fam"/>
</dbReference>
<dbReference type="InterPro" id="IPR008972">
    <property type="entry name" value="Cupredoxin"/>
</dbReference>
<dbReference type="InterPro" id="IPR011707">
    <property type="entry name" value="Cu-oxidase-like_N"/>
</dbReference>
<organism evidence="6 7">
    <name type="scientific">Colletotrichum salicis</name>
    <dbReference type="NCBI Taxonomy" id="1209931"/>
    <lineage>
        <taxon>Eukaryota</taxon>
        <taxon>Fungi</taxon>
        <taxon>Dikarya</taxon>
        <taxon>Ascomycota</taxon>
        <taxon>Pezizomycotina</taxon>
        <taxon>Sordariomycetes</taxon>
        <taxon>Hypocreomycetidae</taxon>
        <taxon>Glomerellales</taxon>
        <taxon>Glomerellaceae</taxon>
        <taxon>Colletotrichum</taxon>
        <taxon>Colletotrichum acutatum species complex</taxon>
    </lineage>
</organism>
<protein>
    <recommendedName>
        <fullName evidence="5">Plastocyanin-like domain-containing protein</fullName>
    </recommendedName>
</protein>
<comment type="caution">
    <text evidence="6">The sequence shown here is derived from an EMBL/GenBank/DDBJ whole genome shotgun (WGS) entry which is preliminary data.</text>
</comment>
<gene>
    <name evidence="6" type="ORF">CSAL01_02943</name>
</gene>
<dbReference type="OrthoDB" id="2121828at2759"/>
<reference evidence="6 7" key="1">
    <citation type="submission" date="2014-02" db="EMBL/GenBank/DDBJ databases">
        <title>The genome sequence of Colletotrichum salicis CBS 607.94.</title>
        <authorList>
            <person name="Baroncelli R."/>
            <person name="Thon M.R."/>
        </authorList>
    </citation>
    <scope>NUCLEOTIDE SEQUENCE [LARGE SCALE GENOMIC DNA]</scope>
    <source>
        <strain evidence="6 7">CBS 607.94</strain>
    </source>
</reference>
<name>A0A135UYR2_9PEZI</name>